<dbReference type="Proteomes" id="UP001385951">
    <property type="component" value="Unassembled WGS sequence"/>
</dbReference>
<keyword evidence="6" id="KW-0378">Hydrolase</keyword>
<organism evidence="9 10">
    <name type="scientific">Cerrena zonata</name>
    <dbReference type="NCBI Taxonomy" id="2478898"/>
    <lineage>
        <taxon>Eukaryota</taxon>
        <taxon>Fungi</taxon>
        <taxon>Dikarya</taxon>
        <taxon>Basidiomycota</taxon>
        <taxon>Agaricomycotina</taxon>
        <taxon>Agaricomycetes</taxon>
        <taxon>Polyporales</taxon>
        <taxon>Cerrenaceae</taxon>
        <taxon>Cerrena</taxon>
    </lineage>
</organism>
<dbReference type="PANTHER" id="PTHR12302:SF3">
    <property type="entry name" value="SERINE_THREONINE-PROTEIN KINASE 31"/>
    <property type="match status" value="1"/>
</dbReference>
<dbReference type="EMBL" id="JASBNA010000081">
    <property type="protein sequence ID" value="KAK7677835.1"/>
    <property type="molecule type" value="Genomic_DNA"/>
</dbReference>
<dbReference type="AlphaFoldDB" id="A0AAW0F9N0"/>
<keyword evidence="10" id="KW-1185">Reference proteome</keyword>
<dbReference type="SMART" id="SM00318">
    <property type="entry name" value="SNc"/>
    <property type="match status" value="1"/>
</dbReference>
<evidence type="ECO:0000313" key="10">
    <source>
        <dbReference type="Proteomes" id="UP001385951"/>
    </source>
</evidence>
<evidence type="ECO:0000256" key="7">
    <source>
        <dbReference type="ARBA" id="ARBA00022837"/>
    </source>
</evidence>
<comment type="subcellular location">
    <subcellularLocation>
        <location evidence="1">Membrane</location>
        <topology evidence="1">Single-pass membrane protein</topology>
    </subcellularLocation>
    <subcellularLocation>
        <location evidence="2">Mitochondrion</location>
    </subcellularLocation>
</comment>
<dbReference type="GO" id="GO:0005739">
    <property type="term" value="C:mitochondrion"/>
    <property type="evidence" value="ECO:0007669"/>
    <property type="project" value="UniProtKB-SubCell"/>
</dbReference>
<evidence type="ECO:0000256" key="3">
    <source>
        <dbReference type="ARBA" id="ARBA00005435"/>
    </source>
</evidence>
<dbReference type="GO" id="GO:0016020">
    <property type="term" value="C:membrane"/>
    <property type="evidence" value="ECO:0007669"/>
    <property type="project" value="UniProtKB-SubCell"/>
</dbReference>
<dbReference type="GO" id="GO:0004519">
    <property type="term" value="F:endonuclease activity"/>
    <property type="evidence" value="ECO:0007669"/>
    <property type="project" value="UniProtKB-KW"/>
</dbReference>
<dbReference type="PANTHER" id="PTHR12302">
    <property type="entry name" value="EBNA2 BINDING PROTEIN P100"/>
    <property type="match status" value="1"/>
</dbReference>
<dbReference type="InterPro" id="IPR035437">
    <property type="entry name" value="SNase_OB-fold_sf"/>
</dbReference>
<dbReference type="SUPFAM" id="SSF50199">
    <property type="entry name" value="Staphylococcal nuclease"/>
    <property type="match status" value="1"/>
</dbReference>
<name>A0AAW0F9N0_9APHY</name>
<evidence type="ECO:0000256" key="5">
    <source>
        <dbReference type="ARBA" id="ARBA00022759"/>
    </source>
</evidence>
<evidence type="ECO:0000256" key="6">
    <source>
        <dbReference type="ARBA" id="ARBA00022801"/>
    </source>
</evidence>
<keyword evidence="5" id="KW-0255">Endonuclease</keyword>
<evidence type="ECO:0000259" key="8">
    <source>
        <dbReference type="PROSITE" id="PS50830"/>
    </source>
</evidence>
<dbReference type="GO" id="GO:0016787">
    <property type="term" value="F:hydrolase activity"/>
    <property type="evidence" value="ECO:0007669"/>
    <property type="project" value="UniProtKB-KW"/>
</dbReference>
<gene>
    <name evidence="9" type="ORF">QCA50_019147</name>
</gene>
<sequence>MELAVEIQKGAFNKQTSVAVVSRVISTLMTPLELRDRTIHIRLAGVDAPEASHFGRPAQQFSAESLAWLKSQVEGKTVYCQIFRKDQYSRIVAMPYLKPRLLPGWLAKGKCIPVEMLKAGWAMTYEQAGAEYGQWSKEDFLQMQSEAQAAKRGIWKYGNLKETPAEYKRRYASGVEQAEAAIEPSSPASSKPPLWRRLIGLR</sequence>
<accession>A0AAW0F9N0</accession>
<keyword evidence="7" id="KW-0106">Calcium</keyword>
<evidence type="ECO:0000256" key="2">
    <source>
        <dbReference type="ARBA" id="ARBA00004173"/>
    </source>
</evidence>
<dbReference type="InterPro" id="IPR016071">
    <property type="entry name" value="Staphylococal_nuclease_OB-fold"/>
</dbReference>
<protein>
    <recommendedName>
        <fullName evidence="8">TNase-like domain-containing protein</fullName>
    </recommendedName>
</protein>
<keyword evidence="4" id="KW-0540">Nuclease</keyword>
<proteinExistence type="inferred from homology"/>
<evidence type="ECO:0000256" key="1">
    <source>
        <dbReference type="ARBA" id="ARBA00004167"/>
    </source>
</evidence>
<dbReference type="PROSITE" id="PS50830">
    <property type="entry name" value="TNASE_3"/>
    <property type="match status" value="1"/>
</dbReference>
<reference evidence="9 10" key="1">
    <citation type="submission" date="2022-09" db="EMBL/GenBank/DDBJ databases">
        <authorList>
            <person name="Palmer J.M."/>
        </authorList>
    </citation>
    <scope>NUCLEOTIDE SEQUENCE [LARGE SCALE GENOMIC DNA]</scope>
    <source>
        <strain evidence="9 10">DSM 7382</strain>
    </source>
</reference>
<dbReference type="Gene3D" id="2.40.50.90">
    <property type="match status" value="1"/>
</dbReference>
<comment type="caution">
    <text evidence="9">The sequence shown here is derived from an EMBL/GenBank/DDBJ whole genome shotgun (WGS) entry which is preliminary data.</text>
</comment>
<evidence type="ECO:0000256" key="4">
    <source>
        <dbReference type="ARBA" id="ARBA00022722"/>
    </source>
</evidence>
<comment type="similarity">
    <text evidence="3">Belongs to the LCL3 family.</text>
</comment>
<feature type="domain" description="TNase-like" evidence="8">
    <location>
        <begin position="15"/>
        <end position="157"/>
    </location>
</feature>
<dbReference type="Pfam" id="PF00565">
    <property type="entry name" value="SNase"/>
    <property type="match status" value="1"/>
</dbReference>
<evidence type="ECO:0000313" key="9">
    <source>
        <dbReference type="EMBL" id="KAK7677835.1"/>
    </source>
</evidence>